<feature type="region of interest" description="Disordered" evidence="2">
    <location>
        <begin position="455"/>
        <end position="474"/>
    </location>
</feature>
<dbReference type="SUPFAM" id="SSF47923">
    <property type="entry name" value="Ypt/Rab-GAP domain of gyp1p"/>
    <property type="match status" value="2"/>
</dbReference>
<dbReference type="Gene3D" id="1.10.472.80">
    <property type="entry name" value="Ypt/Rab-GAP domain of gyp1p, domain 3"/>
    <property type="match status" value="1"/>
</dbReference>
<organism evidence="4 5">
    <name type="scientific">Hibiscus trionum</name>
    <name type="common">Flower of an hour</name>
    <dbReference type="NCBI Taxonomy" id="183268"/>
    <lineage>
        <taxon>Eukaryota</taxon>
        <taxon>Viridiplantae</taxon>
        <taxon>Streptophyta</taxon>
        <taxon>Embryophyta</taxon>
        <taxon>Tracheophyta</taxon>
        <taxon>Spermatophyta</taxon>
        <taxon>Magnoliopsida</taxon>
        <taxon>eudicotyledons</taxon>
        <taxon>Gunneridae</taxon>
        <taxon>Pentapetalae</taxon>
        <taxon>rosids</taxon>
        <taxon>malvids</taxon>
        <taxon>Malvales</taxon>
        <taxon>Malvaceae</taxon>
        <taxon>Malvoideae</taxon>
        <taxon>Hibiscus</taxon>
    </lineage>
</organism>
<feature type="compositionally biased region" description="Polar residues" evidence="2">
    <location>
        <begin position="732"/>
        <end position="752"/>
    </location>
</feature>
<dbReference type="SMART" id="SM00164">
    <property type="entry name" value="TBC"/>
    <property type="match status" value="1"/>
</dbReference>
<evidence type="ECO:0000259" key="3">
    <source>
        <dbReference type="PROSITE" id="PS50086"/>
    </source>
</evidence>
<feature type="region of interest" description="Disordered" evidence="2">
    <location>
        <begin position="713"/>
        <end position="753"/>
    </location>
</feature>
<proteinExistence type="predicted"/>
<keyword evidence="1" id="KW-0343">GTPase activation</keyword>
<dbReference type="FunFam" id="1.10.472.80:FF:000034">
    <property type="entry name" value="TBC1 domain family member 5"/>
    <property type="match status" value="1"/>
</dbReference>
<feature type="compositionally biased region" description="Polar residues" evidence="2">
    <location>
        <begin position="457"/>
        <end position="469"/>
    </location>
</feature>
<dbReference type="InterPro" id="IPR035969">
    <property type="entry name" value="Rab-GAP_TBC_sf"/>
</dbReference>
<feature type="region of interest" description="Disordered" evidence="2">
    <location>
        <begin position="599"/>
        <end position="691"/>
    </location>
</feature>
<dbReference type="PROSITE" id="PS50086">
    <property type="entry name" value="TBC_RABGAP"/>
    <property type="match status" value="1"/>
</dbReference>
<protein>
    <recommendedName>
        <fullName evidence="3">Rab-GAP TBC domain-containing protein</fullName>
    </recommendedName>
</protein>
<sequence>MSEEIVKEEAPPLTCVVSAENSSIGALRSVRWRVNLGVLPPSLSVDDLRRETADSRRRYAGLRRRLLVDPHVPKDGGSNSPDLVMDNPLSQNPDSTWGRFFRNAELEKMVDQDLSRLYPEHGSYFQALGCQGMLRRILLLWCLRHPECGYRQGMHELLAPLLYVLHVDVERLSEVRKIHEDHFIDKFDGLSFEENDVAYNFDFKKFLDSVEDEVGSQGNSKKVRSLDELDPEIQTIKLLTDAYGAEGELGIVLSEKFMEHDAYCMFEALMSGSRGSVAMADFFAPFPAAESHSGLPPVIEASAALYHLLSIVDSSLHSHLVELGVEPQYFALRWLRVLFGREFSLHDLLVVWDEILTADNSSLDKVSGNEEISDFKILNSHRGALIAAMAVSMILYVRSSLLATENATTCLQRLLNFPENINLKKLIAKAKSLQILALDSKISSSLSTFDVAHNRSKSAGSGRNLSSGPVSPKTPLSLVSDSYWEEKWRVLHKAEEIPQDSLDKLAPSGKRRWSEKVKLVLSRTESYPSPARAEKYKKGHRSSVRRSLLEDLSQQLGLEEDAETGDCFDASNLEDRHSVDGRVEGQNDTSIDSICTAEERCESGSGTSVSEENSSIFSDPASSGSSTNDHENDTEKSSVASNLSSDDNDDRHQSNLEDSPLPVSSPPEDGLLSYPQDNESSGKMDSASNERKHLSGRFQWLLKFGWNNARQEASDKGVIDETAKSANRDSKSNTADSSTAGTSRNSSPTSQRDVVDQNVMGSLKNLGQSMLEHIQVLESVFQQDRVQVGSLENLSKNNIVGKGQVTAMTALKELRKISNLLSEM</sequence>
<keyword evidence="5" id="KW-1185">Reference proteome</keyword>
<dbReference type="PANTHER" id="PTHR22957">
    <property type="entry name" value="TBC1 DOMAIN FAMILY MEMBER GTPASE-ACTIVATING PROTEIN"/>
    <property type="match status" value="1"/>
</dbReference>
<dbReference type="GO" id="GO:0005096">
    <property type="term" value="F:GTPase activator activity"/>
    <property type="evidence" value="ECO:0007669"/>
    <property type="project" value="UniProtKB-KW"/>
</dbReference>
<name>A0A9W7M6B1_HIBTR</name>
<dbReference type="AlphaFoldDB" id="A0A9W7M6B1"/>
<evidence type="ECO:0000256" key="2">
    <source>
        <dbReference type="SAM" id="MobiDB-lite"/>
    </source>
</evidence>
<dbReference type="Proteomes" id="UP001165190">
    <property type="component" value="Unassembled WGS sequence"/>
</dbReference>
<dbReference type="Pfam" id="PF00566">
    <property type="entry name" value="RabGAP-TBC"/>
    <property type="match status" value="2"/>
</dbReference>
<dbReference type="PANTHER" id="PTHR22957:SF337">
    <property type="entry name" value="TBC1 DOMAIN FAMILY MEMBER 5"/>
    <property type="match status" value="1"/>
</dbReference>
<dbReference type="InterPro" id="IPR000195">
    <property type="entry name" value="Rab-GAP-TBC_dom"/>
</dbReference>
<feature type="compositionally biased region" description="Polar residues" evidence="2">
    <location>
        <begin position="604"/>
        <end position="627"/>
    </location>
</feature>
<feature type="domain" description="Rab-GAP TBC" evidence="3">
    <location>
        <begin position="22"/>
        <end position="359"/>
    </location>
</feature>
<dbReference type="Gene3D" id="1.10.8.270">
    <property type="entry name" value="putative rabgap domain of human tbc1 domain family member 14 like domains"/>
    <property type="match status" value="1"/>
</dbReference>
<evidence type="ECO:0000313" key="5">
    <source>
        <dbReference type="Proteomes" id="UP001165190"/>
    </source>
</evidence>
<evidence type="ECO:0000313" key="4">
    <source>
        <dbReference type="EMBL" id="GMI89106.1"/>
    </source>
</evidence>
<reference evidence="4" key="1">
    <citation type="submission" date="2023-05" db="EMBL/GenBank/DDBJ databases">
        <title>Genome and transcriptome analyses reveal genes involved in the formation of fine ridges on petal epidermal cells in Hibiscus trionum.</title>
        <authorList>
            <person name="Koshimizu S."/>
            <person name="Masuda S."/>
            <person name="Ishii T."/>
            <person name="Shirasu K."/>
            <person name="Hoshino A."/>
            <person name="Arita M."/>
        </authorList>
    </citation>
    <scope>NUCLEOTIDE SEQUENCE</scope>
    <source>
        <strain evidence="4">Hamamatsu line</strain>
    </source>
</reference>
<evidence type="ECO:0000256" key="1">
    <source>
        <dbReference type="ARBA" id="ARBA00022468"/>
    </source>
</evidence>
<feature type="compositionally biased region" description="Basic and acidic residues" evidence="2">
    <location>
        <begin position="713"/>
        <end position="731"/>
    </location>
</feature>
<gene>
    <name evidence="4" type="ORF">HRI_002579900</name>
</gene>
<dbReference type="OrthoDB" id="27140at2759"/>
<accession>A0A9W7M6B1</accession>
<comment type="caution">
    <text evidence="4">The sequence shown here is derived from an EMBL/GenBank/DDBJ whole genome shotgun (WGS) entry which is preliminary data.</text>
</comment>
<dbReference type="EMBL" id="BSYR01000022">
    <property type="protein sequence ID" value="GMI89106.1"/>
    <property type="molecule type" value="Genomic_DNA"/>
</dbReference>
<feature type="compositionally biased region" description="Polar residues" evidence="2">
    <location>
        <begin position="675"/>
        <end position="687"/>
    </location>
</feature>